<dbReference type="GO" id="GO:0022625">
    <property type="term" value="C:cytosolic large ribosomal subunit"/>
    <property type="evidence" value="ECO:0007669"/>
    <property type="project" value="TreeGrafter"/>
</dbReference>
<dbReference type="InterPro" id="IPR000054">
    <property type="entry name" value="Ribosomal_eL31"/>
</dbReference>
<comment type="caution">
    <text evidence="4">The sequence shown here is derived from an EMBL/GenBank/DDBJ whole genome shotgun (WGS) entry which is preliminary data.</text>
</comment>
<dbReference type="Pfam" id="PF01198">
    <property type="entry name" value="Ribosomal_L31e"/>
    <property type="match status" value="1"/>
</dbReference>
<dbReference type="PANTHER" id="PTHR10956">
    <property type="entry name" value="60S RIBOSOMAL PROTEIN L31"/>
    <property type="match status" value="1"/>
</dbReference>
<dbReference type="SUPFAM" id="SSF54575">
    <property type="entry name" value="Ribosomal protein L31e"/>
    <property type="match status" value="1"/>
</dbReference>
<proteinExistence type="inferred from homology"/>
<feature type="non-terminal residue" evidence="4">
    <location>
        <position position="176"/>
    </location>
</feature>
<dbReference type="GO" id="GO:0002181">
    <property type="term" value="P:cytoplasmic translation"/>
    <property type="evidence" value="ECO:0007669"/>
    <property type="project" value="TreeGrafter"/>
</dbReference>
<dbReference type="AlphaFoldDB" id="A0A0F9M6N4"/>
<evidence type="ECO:0000256" key="3">
    <source>
        <dbReference type="ARBA" id="ARBA00023274"/>
    </source>
</evidence>
<keyword evidence="2" id="KW-0689">Ribosomal protein</keyword>
<evidence type="ECO:0000256" key="1">
    <source>
        <dbReference type="ARBA" id="ARBA00010808"/>
    </source>
</evidence>
<reference evidence="4" key="1">
    <citation type="journal article" date="2015" name="Nature">
        <title>Complex archaea that bridge the gap between prokaryotes and eukaryotes.</title>
        <authorList>
            <person name="Spang A."/>
            <person name="Saw J.H."/>
            <person name="Jorgensen S.L."/>
            <person name="Zaremba-Niedzwiedzka K."/>
            <person name="Martijn J."/>
            <person name="Lind A.E."/>
            <person name="van Eijk R."/>
            <person name="Schleper C."/>
            <person name="Guy L."/>
            <person name="Ettema T.J."/>
        </authorList>
    </citation>
    <scope>NUCLEOTIDE SEQUENCE</scope>
</reference>
<organism evidence="4">
    <name type="scientific">marine sediment metagenome</name>
    <dbReference type="NCBI Taxonomy" id="412755"/>
    <lineage>
        <taxon>unclassified sequences</taxon>
        <taxon>metagenomes</taxon>
        <taxon>ecological metagenomes</taxon>
    </lineage>
</organism>
<comment type="similarity">
    <text evidence="1">Belongs to the eukaryotic ribosomal protein eL31 family.</text>
</comment>
<name>A0A0F9M6N4_9ZZZZ</name>
<gene>
    <name evidence="4" type="ORF">LCGC14_1497300</name>
</gene>
<dbReference type="GO" id="GO:0003735">
    <property type="term" value="F:structural constituent of ribosome"/>
    <property type="evidence" value="ECO:0007669"/>
    <property type="project" value="InterPro"/>
</dbReference>
<protein>
    <submittedName>
        <fullName evidence="4">Uncharacterized protein</fullName>
    </submittedName>
</protein>
<keyword evidence="3" id="KW-0687">Ribonucleoprotein</keyword>
<dbReference type="SMART" id="SM01380">
    <property type="entry name" value="Ribosomal_L31e"/>
    <property type="match status" value="1"/>
</dbReference>
<evidence type="ECO:0000313" key="4">
    <source>
        <dbReference type="EMBL" id="KKM64847.1"/>
    </source>
</evidence>
<accession>A0A0F9M6N4</accession>
<dbReference type="EMBL" id="LAZR01010825">
    <property type="protein sequence ID" value="KKM64847.1"/>
    <property type="molecule type" value="Genomic_DNA"/>
</dbReference>
<dbReference type="InterPro" id="IPR023621">
    <property type="entry name" value="Ribosomal_eL31_dom_sf"/>
</dbReference>
<dbReference type="Gene3D" id="3.10.440.10">
    <property type="match status" value="1"/>
</dbReference>
<sequence length="176" mass="19362">MSQELERVYTINLGKVLLSPNNRRAKRAINMIREFARHHMKTEDVRIDEDLFFDTTGSGLPYAEIYARDNTTTTSTSTTKAQITIFDTDGEFNNMTPSHAQDHITVTKAGKYKIDASISIKNSSGSAHVISVEMYKNNGTGVFNNIHAGRTLGTGTDVGNLTMSGIVDLAVDDTIE</sequence>
<evidence type="ECO:0000256" key="2">
    <source>
        <dbReference type="ARBA" id="ARBA00022980"/>
    </source>
</evidence>
<dbReference type="PANTHER" id="PTHR10956:SF0">
    <property type="entry name" value="60S RIBOSOMAL PROTEIN L31"/>
    <property type="match status" value="1"/>
</dbReference>